<sequence>MSAAPHSPADLLPHAAPMILLERVLDWNGADWVAAEVDIGPHTPFLDRERGVPAHVGLEWMAQCCGLFAGLDARAGGGPVRVGYLLGTRRYRARRLWFGVGERLRVEARLLLRDGGMAVFDCTIGGDGGDEPVAAAQLTLYQPEA</sequence>
<dbReference type="EMBL" id="MLJW01000024">
    <property type="protein sequence ID" value="OIR10088.1"/>
    <property type="molecule type" value="Genomic_DNA"/>
</dbReference>
<evidence type="ECO:0000313" key="1">
    <source>
        <dbReference type="EMBL" id="OIR10088.1"/>
    </source>
</evidence>
<organism evidence="1">
    <name type="scientific">mine drainage metagenome</name>
    <dbReference type="NCBI Taxonomy" id="410659"/>
    <lineage>
        <taxon>unclassified sequences</taxon>
        <taxon>metagenomes</taxon>
        <taxon>ecological metagenomes</taxon>
    </lineage>
</organism>
<accession>A0A1J5T1H4</accession>
<dbReference type="InterPro" id="IPR029069">
    <property type="entry name" value="HotDog_dom_sf"/>
</dbReference>
<reference evidence="1" key="1">
    <citation type="submission" date="2016-10" db="EMBL/GenBank/DDBJ databases">
        <title>Sequence of Gallionella enrichment culture.</title>
        <authorList>
            <person name="Poehlein A."/>
            <person name="Muehling M."/>
            <person name="Daniel R."/>
        </authorList>
    </citation>
    <scope>NUCLEOTIDE SEQUENCE</scope>
</reference>
<comment type="caution">
    <text evidence="1">The sequence shown here is derived from an EMBL/GenBank/DDBJ whole genome shotgun (WGS) entry which is preliminary data.</text>
</comment>
<dbReference type="InterPro" id="IPR016776">
    <property type="entry name" value="ApeP-like_dehydratase"/>
</dbReference>
<dbReference type="AlphaFoldDB" id="A0A1J5T1H4"/>
<protein>
    <recommendedName>
        <fullName evidence="2">3-hydroxylacyl-ACP dehydratase</fullName>
    </recommendedName>
</protein>
<dbReference type="SUPFAM" id="SSF54637">
    <property type="entry name" value="Thioesterase/thiol ester dehydrase-isomerase"/>
    <property type="match status" value="1"/>
</dbReference>
<proteinExistence type="predicted"/>
<name>A0A1J5T1H4_9ZZZZ</name>
<evidence type="ECO:0008006" key="2">
    <source>
        <dbReference type="Google" id="ProtNLM"/>
    </source>
</evidence>
<gene>
    <name evidence="1" type="ORF">GALL_80160</name>
</gene>
<dbReference type="Pfam" id="PF22817">
    <property type="entry name" value="ApeP-like"/>
    <property type="match status" value="1"/>
</dbReference>
<dbReference type="PIRSF" id="PIRSF020565">
    <property type="entry name" value="3Ho_Ac_ACP_DH_prd"/>
    <property type="match status" value="1"/>
</dbReference>
<dbReference type="Gene3D" id="3.10.129.10">
    <property type="entry name" value="Hotdog Thioesterase"/>
    <property type="match status" value="1"/>
</dbReference>